<evidence type="ECO:0008006" key="4">
    <source>
        <dbReference type="Google" id="ProtNLM"/>
    </source>
</evidence>
<dbReference type="PROSITE" id="PS51257">
    <property type="entry name" value="PROKAR_LIPOPROTEIN"/>
    <property type="match status" value="1"/>
</dbReference>
<accession>I2GIH9</accession>
<dbReference type="STRING" id="1185876.BN8_02819"/>
<feature type="chain" id="PRO_5003659894" description="Lipocalin-like domain-containing protein" evidence="1">
    <location>
        <begin position="30"/>
        <end position="161"/>
    </location>
</feature>
<reference evidence="2 3" key="1">
    <citation type="journal article" date="2012" name="J. Bacteriol.">
        <title>Genome Sequence of the Filamentous Bacterium Fibrisoma limi BUZ 3T.</title>
        <authorList>
            <person name="Filippini M."/>
            <person name="Qi W."/>
            <person name="Jaenicke S."/>
            <person name="Goesmann A."/>
            <person name="Smits T.H."/>
            <person name="Bagheri H.C."/>
        </authorList>
    </citation>
    <scope>NUCLEOTIDE SEQUENCE [LARGE SCALE GENOMIC DNA]</scope>
    <source>
        <strain evidence="3">BUZ 3T</strain>
    </source>
</reference>
<evidence type="ECO:0000256" key="1">
    <source>
        <dbReference type="SAM" id="SignalP"/>
    </source>
</evidence>
<keyword evidence="3" id="KW-1185">Reference proteome</keyword>
<gene>
    <name evidence="2" type="ORF">BN8_02819</name>
</gene>
<proteinExistence type="predicted"/>
<dbReference type="EMBL" id="CAIT01000006">
    <property type="protein sequence ID" value="CCH53704.1"/>
    <property type="molecule type" value="Genomic_DNA"/>
</dbReference>
<organism evidence="2 3">
    <name type="scientific">Fibrisoma limi BUZ 3</name>
    <dbReference type="NCBI Taxonomy" id="1185876"/>
    <lineage>
        <taxon>Bacteria</taxon>
        <taxon>Pseudomonadati</taxon>
        <taxon>Bacteroidota</taxon>
        <taxon>Cytophagia</taxon>
        <taxon>Cytophagales</taxon>
        <taxon>Spirosomataceae</taxon>
        <taxon>Fibrisoma</taxon>
    </lineage>
</organism>
<name>I2GIH9_9BACT</name>
<dbReference type="eggNOG" id="ENOG5032SVA">
    <property type="taxonomic scope" value="Bacteria"/>
</dbReference>
<dbReference type="AlphaFoldDB" id="I2GIH9"/>
<evidence type="ECO:0000313" key="2">
    <source>
        <dbReference type="EMBL" id="CCH53704.1"/>
    </source>
</evidence>
<feature type="signal peptide" evidence="1">
    <location>
        <begin position="1"/>
        <end position="29"/>
    </location>
</feature>
<keyword evidence="1" id="KW-0732">Signal</keyword>
<evidence type="ECO:0000313" key="3">
    <source>
        <dbReference type="Proteomes" id="UP000009309"/>
    </source>
</evidence>
<protein>
    <recommendedName>
        <fullName evidence="4">Lipocalin-like domain-containing protein</fullName>
    </recommendedName>
</protein>
<comment type="caution">
    <text evidence="2">The sequence shown here is derived from an EMBL/GenBank/DDBJ whole genome shotgun (WGS) entry which is preliminary data.</text>
</comment>
<dbReference type="Proteomes" id="UP000009309">
    <property type="component" value="Unassembled WGS sequence"/>
</dbReference>
<sequence length="161" mass="17793">MHNMKTKFSAMTTALTLLLAVFFAGFLTGCEDDNGGTTPAATTQTEMLVGNSWRVSRVATPDGQTLDRNRLNVATQVLYDLDMQFRTDKTVRAVDKGTKQVINGGTWELVDDNKAIDVNVTGFKGKFPIIELTRSRKLILRQQAPVDGKQADINLEFDPVL</sequence>